<comment type="caution">
    <text evidence="2">The sequence shown here is derived from an EMBL/GenBank/DDBJ whole genome shotgun (WGS) entry which is preliminary data.</text>
</comment>
<dbReference type="PANTHER" id="PTHR22946:SF0">
    <property type="entry name" value="DIENELACTONE HYDROLASE DOMAIN-CONTAINING PROTEIN"/>
    <property type="match status" value="1"/>
</dbReference>
<sequence length="422" mass="47242">MEQVNHVMSRHFLSLLLTFLVFGRVNAQKNIPTIDTEPFGSTEILWDLKSMSKPPAFSWLDSTSAVRSLTYESVNYQGKPTRVFAYYSNPDLLMGKKTNRKFPGVVLVHGGGGAAFKEWVEKWAADGYAAIAMDLGGKGADGQFLPDAGPDQTHELKFTSIEKGELQNVWSYHAVASVILAHSLLLNQPQVDFTKTALTGISWGGYLTCIVAGLDNRFKAAVPVYGCGYYDESDVFGKDLAKLSSQEKTKWMKYFDPSVYLPFTRPALLFVNGNKDRFYNISPYSKTYALPKETQKNICLKPDMRHSHTHGWEPVEIRYFFESVLNDGVPLPKVETVKKSDSTVHTAFDAVVGLRAARFYYSSDITSANEQRVWASVEAKVDPARKKLTAKVPDPNFAYGFFYITDHREVSVSSPIFVKGKL</sequence>
<dbReference type="AlphaFoldDB" id="A0A7C9BEU5"/>
<protein>
    <submittedName>
        <fullName evidence="2">Prolyl oligopeptidase family serine peptidase</fullName>
    </submittedName>
</protein>
<feature type="domain" description="Acetyl xylan esterase" evidence="1">
    <location>
        <begin position="69"/>
        <end position="257"/>
    </location>
</feature>
<dbReference type="EMBL" id="WHLY01000002">
    <property type="protein sequence ID" value="MPR33221.1"/>
    <property type="molecule type" value="Genomic_DNA"/>
</dbReference>
<name>A0A7C9BEU5_9BACT</name>
<evidence type="ECO:0000313" key="2">
    <source>
        <dbReference type="EMBL" id="MPR33221.1"/>
    </source>
</evidence>
<evidence type="ECO:0000313" key="3">
    <source>
        <dbReference type="Proteomes" id="UP000479293"/>
    </source>
</evidence>
<evidence type="ECO:0000259" key="1">
    <source>
        <dbReference type="Pfam" id="PF05448"/>
    </source>
</evidence>
<dbReference type="InterPro" id="IPR029058">
    <property type="entry name" value="AB_hydrolase_fold"/>
</dbReference>
<dbReference type="Gene3D" id="3.40.50.1820">
    <property type="entry name" value="alpha/beta hydrolase"/>
    <property type="match status" value="1"/>
</dbReference>
<proteinExistence type="predicted"/>
<reference evidence="2 3" key="1">
    <citation type="submission" date="2019-10" db="EMBL/GenBank/DDBJ databases">
        <title>Draft Genome Sequence of Cytophagaceae sp. SJW1-29.</title>
        <authorList>
            <person name="Choi A."/>
        </authorList>
    </citation>
    <scope>NUCLEOTIDE SEQUENCE [LARGE SCALE GENOMIC DNA]</scope>
    <source>
        <strain evidence="2 3">SJW1-29</strain>
    </source>
</reference>
<dbReference type="InterPro" id="IPR008391">
    <property type="entry name" value="AXE1_dom"/>
</dbReference>
<accession>A0A7C9BEU5</accession>
<keyword evidence="3" id="KW-1185">Reference proteome</keyword>
<dbReference type="PANTHER" id="PTHR22946">
    <property type="entry name" value="DIENELACTONE HYDROLASE DOMAIN-CONTAINING PROTEIN-RELATED"/>
    <property type="match status" value="1"/>
</dbReference>
<gene>
    <name evidence="2" type="ORF">GBK04_07580</name>
</gene>
<dbReference type="Proteomes" id="UP000479293">
    <property type="component" value="Unassembled WGS sequence"/>
</dbReference>
<organism evidence="2 3">
    <name type="scientific">Salmonirosea aquatica</name>
    <dbReference type="NCBI Taxonomy" id="2654236"/>
    <lineage>
        <taxon>Bacteria</taxon>
        <taxon>Pseudomonadati</taxon>
        <taxon>Bacteroidota</taxon>
        <taxon>Cytophagia</taxon>
        <taxon>Cytophagales</taxon>
        <taxon>Spirosomataceae</taxon>
        <taxon>Salmonirosea</taxon>
    </lineage>
</organism>
<dbReference type="Pfam" id="PF05448">
    <property type="entry name" value="AXE1"/>
    <property type="match status" value="1"/>
</dbReference>
<dbReference type="SUPFAM" id="SSF53474">
    <property type="entry name" value="alpha/beta-Hydrolases"/>
    <property type="match status" value="1"/>
</dbReference>
<dbReference type="InterPro" id="IPR050261">
    <property type="entry name" value="FrsA_esterase"/>
</dbReference>